<name>A0A8S3TCR0_MYTED</name>
<proteinExistence type="predicted"/>
<evidence type="ECO:0000313" key="4">
    <source>
        <dbReference type="Proteomes" id="UP000683360"/>
    </source>
</evidence>
<organism evidence="3 4">
    <name type="scientific">Mytilus edulis</name>
    <name type="common">Blue mussel</name>
    <dbReference type="NCBI Taxonomy" id="6550"/>
    <lineage>
        <taxon>Eukaryota</taxon>
        <taxon>Metazoa</taxon>
        <taxon>Spiralia</taxon>
        <taxon>Lophotrochozoa</taxon>
        <taxon>Mollusca</taxon>
        <taxon>Bivalvia</taxon>
        <taxon>Autobranchia</taxon>
        <taxon>Pteriomorphia</taxon>
        <taxon>Mytilida</taxon>
        <taxon>Mytiloidea</taxon>
        <taxon>Mytilidae</taxon>
        <taxon>Mytilinae</taxon>
        <taxon>Mytilus</taxon>
    </lineage>
</organism>
<protein>
    <submittedName>
        <fullName evidence="3">Uncharacterized protein</fullName>
    </submittedName>
</protein>
<feature type="transmembrane region" description="Helical" evidence="1">
    <location>
        <begin position="385"/>
        <end position="411"/>
    </location>
</feature>
<dbReference type="Proteomes" id="UP000683360">
    <property type="component" value="Unassembled WGS sequence"/>
</dbReference>
<feature type="signal peptide" evidence="2">
    <location>
        <begin position="1"/>
        <end position="30"/>
    </location>
</feature>
<dbReference type="OrthoDB" id="6114069at2759"/>
<feature type="chain" id="PRO_5035863667" evidence="2">
    <location>
        <begin position="31"/>
        <end position="664"/>
    </location>
</feature>
<accession>A0A8S3TCR0</accession>
<keyword evidence="4" id="KW-1185">Reference proteome</keyword>
<reference evidence="3" key="1">
    <citation type="submission" date="2021-03" db="EMBL/GenBank/DDBJ databases">
        <authorList>
            <person name="Bekaert M."/>
        </authorList>
    </citation>
    <scope>NUCLEOTIDE SEQUENCE</scope>
</reference>
<keyword evidence="1" id="KW-0472">Membrane</keyword>
<evidence type="ECO:0000256" key="1">
    <source>
        <dbReference type="SAM" id="Phobius"/>
    </source>
</evidence>
<dbReference type="AlphaFoldDB" id="A0A8S3TCR0"/>
<comment type="caution">
    <text evidence="3">The sequence shown here is derived from an EMBL/GenBank/DDBJ whole genome shotgun (WGS) entry which is preliminary data.</text>
</comment>
<gene>
    <name evidence="3" type="ORF">MEDL_44145</name>
</gene>
<evidence type="ECO:0000256" key="2">
    <source>
        <dbReference type="SAM" id="SignalP"/>
    </source>
</evidence>
<keyword evidence="1" id="KW-0812">Transmembrane</keyword>
<feature type="transmembrane region" description="Helical" evidence="1">
    <location>
        <begin position="233"/>
        <end position="256"/>
    </location>
</feature>
<dbReference type="EMBL" id="CAJPWZ010002142">
    <property type="protein sequence ID" value="CAG2231357.1"/>
    <property type="molecule type" value="Genomic_DNA"/>
</dbReference>
<sequence length="664" mass="74377">MENNIRKSVKLAYWLVLIVLLLFEHPAAVALTVGSVSYENHGEDDDQIDFPETCSDWEEFDGIECVCASTSVGCRDDCGMVCDEQGIQYRSSCFFALQMCQQNISIDDKIVSCGACNTLRLTGGKKYPKGITLAKFLRQGPDAGLSTRYKSINDNETEIFFVPALNAWAIGKPSTNGTFISMVQPTNASFPGDGIPGMLIPNKNGTDITWEFDESFRLECVEGQVPGVRVKRFIFTLIFAAIFIVTTAVTTTLKIVQATRGCLYYPSVCKMRDEIKDLLLPSLKRDKERFLSSYGEPKEFEAVVVKIHNQIQTIQEKIIEIPDLHTTLNISLSSLVQTYSSMRHDYLRITYWLSDYDEWLSGVLEAAIQDTTMLPLNILMTLPSLVAASASSMALAMSGIGAVVSFAFGIVDIVSSVLQEKKIIILEVKEAKAFLDVINMKVKEQRRRPGSIFRFIKNNKPRKTKEMFGNLFEFLKFISKSVIPTNKCYWGQNLDHIRSGLTTGRTYTNVPVCKSNEISYMINVINTAVHNQDTICKIHRQVQGSVFRNKFQTVRFIADNVLPTQHCYWGYDLDDIRATPNSTEVSNANVDSGLLSILHNLESVGQIDLARNVMEGMFSIHSTKWQNFLLCHVWKNQAAMSNLHCSSFIASPGCIPTVSSFQSC</sequence>
<keyword evidence="2" id="KW-0732">Signal</keyword>
<evidence type="ECO:0000313" key="3">
    <source>
        <dbReference type="EMBL" id="CAG2231357.1"/>
    </source>
</evidence>
<keyword evidence="1" id="KW-1133">Transmembrane helix</keyword>